<name>A0A2V4BZL3_9FLAO</name>
<dbReference type="InterPro" id="IPR010982">
    <property type="entry name" value="Lambda_DNA-bd_dom_sf"/>
</dbReference>
<dbReference type="SUPFAM" id="SSF47413">
    <property type="entry name" value="lambda repressor-like DNA-binding domains"/>
    <property type="match status" value="1"/>
</dbReference>
<sequence length="312" mass="35448">MITTIQKQQITEALNEFIKLHNISANEIVKRSGVNESYISSIRNGETTVGKSEIKDKWYLMISEFIGLSLKKEYWGLKETPQLYRMFSTLEDAKENGLTNIIIGETGSGKSYISDLFIKANPVDTFKIVVGSLDTIGDLLDKIIDALKIATPKTKSKKIGEIARRLKQLKLEGQNPHLIFDECEYMKQPALCSMKELYDALIKICGITLIGTSQLTDNIDKLRKKNRSGIPQFYRRIKFGIRELPTIDRSFSMFLDQIEDKALIRFLKQNCDNYGELHDVLVPAMKEADRTGQPLTEDFVRTILGMPKLLSA</sequence>
<dbReference type="GO" id="GO:0003677">
    <property type="term" value="F:DNA binding"/>
    <property type="evidence" value="ECO:0007669"/>
    <property type="project" value="InterPro"/>
</dbReference>
<evidence type="ECO:0000313" key="2">
    <source>
        <dbReference type="EMBL" id="PXY44488.1"/>
    </source>
</evidence>
<dbReference type="CDD" id="cd00093">
    <property type="entry name" value="HTH_XRE"/>
    <property type="match status" value="1"/>
</dbReference>
<dbReference type="Pfam" id="PF13401">
    <property type="entry name" value="AAA_22"/>
    <property type="match status" value="1"/>
</dbReference>
<keyword evidence="3" id="KW-1185">Reference proteome</keyword>
<dbReference type="AlphaFoldDB" id="A0A2V4BZL3"/>
<dbReference type="EMBL" id="QJHL01000003">
    <property type="protein sequence ID" value="PXY44488.1"/>
    <property type="molecule type" value="Genomic_DNA"/>
</dbReference>
<dbReference type="RefSeq" id="WP_110347215.1">
    <property type="nucleotide sequence ID" value="NZ_QJHL01000003.1"/>
</dbReference>
<dbReference type="Gene3D" id="3.40.50.300">
    <property type="entry name" value="P-loop containing nucleotide triphosphate hydrolases"/>
    <property type="match status" value="1"/>
</dbReference>
<protein>
    <recommendedName>
        <fullName evidence="1">ORC1/DEAH AAA+ ATPase domain-containing protein</fullName>
    </recommendedName>
</protein>
<dbReference type="InterPro" id="IPR049945">
    <property type="entry name" value="AAA_22"/>
</dbReference>
<dbReference type="SUPFAM" id="SSF52540">
    <property type="entry name" value="P-loop containing nucleoside triphosphate hydrolases"/>
    <property type="match status" value="1"/>
</dbReference>
<feature type="domain" description="ORC1/DEAH AAA+ ATPase" evidence="1">
    <location>
        <begin position="101"/>
        <end position="217"/>
    </location>
</feature>
<dbReference type="GO" id="GO:0016887">
    <property type="term" value="F:ATP hydrolysis activity"/>
    <property type="evidence" value="ECO:0007669"/>
    <property type="project" value="InterPro"/>
</dbReference>
<dbReference type="InterPro" id="IPR027417">
    <property type="entry name" value="P-loop_NTPase"/>
</dbReference>
<dbReference type="OrthoDB" id="1244738at2"/>
<dbReference type="InterPro" id="IPR001387">
    <property type="entry name" value="Cro/C1-type_HTH"/>
</dbReference>
<gene>
    <name evidence="2" type="ORF">DMB68_13550</name>
</gene>
<comment type="caution">
    <text evidence="2">The sequence shown here is derived from an EMBL/GenBank/DDBJ whole genome shotgun (WGS) entry which is preliminary data.</text>
</comment>
<reference evidence="2 3" key="1">
    <citation type="submission" date="2018-05" db="EMBL/GenBank/DDBJ databases">
        <title>Flavobacterium sp. strain IMCC34758, incomplete genome.</title>
        <authorList>
            <person name="Joung Y."/>
        </authorList>
    </citation>
    <scope>NUCLEOTIDE SEQUENCE [LARGE SCALE GENOMIC DNA]</scope>
    <source>
        <strain evidence="2 3">IMCC34758</strain>
    </source>
</reference>
<dbReference type="PANTHER" id="PTHR35894">
    <property type="entry name" value="GENERAL SECRETION PATHWAY PROTEIN A-RELATED"/>
    <property type="match status" value="1"/>
</dbReference>
<evidence type="ECO:0000313" key="3">
    <source>
        <dbReference type="Proteomes" id="UP000247681"/>
    </source>
</evidence>
<dbReference type="Proteomes" id="UP000247681">
    <property type="component" value="Unassembled WGS sequence"/>
</dbReference>
<organism evidence="2 3">
    <name type="scientific">Flavobacterium hydrophilum</name>
    <dbReference type="NCBI Taxonomy" id="2211445"/>
    <lineage>
        <taxon>Bacteria</taxon>
        <taxon>Pseudomonadati</taxon>
        <taxon>Bacteroidota</taxon>
        <taxon>Flavobacteriia</taxon>
        <taxon>Flavobacteriales</taxon>
        <taxon>Flavobacteriaceae</taxon>
        <taxon>Flavobacterium</taxon>
    </lineage>
</organism>
<dbReference type="PANTHER" id="PTHR35894:SF5">
    <property type="entry name" value="MU-LIKE PROPHAGE FLUMU DNA TRANSPOSITION PROTEIN B"/>
    <property type="match status" value="1"/>
</dbReference>
<dbReference type="InterPro" id="IPR052026">
    <property type="entry name" value="ExeA_AAA_ATPase_DNA-bind"/>
</dbReference>
<evidence type="ECO:0000259" key="1">
    <source>
        <dbReference type="Pfam" id="PF13401"/>
    </source>
</evidence>
<accession>A0A2V4BZL3</accession>
<proteinExistence type="predicted"/>
<dbReference type="Gene3D" id="1.10.260.40">
    <property type="entry name" value="lambda repressor-like DNA-binding domains"/>
    <property type="match status" value="1"/>
</dbReference>